<evidence type="ECO:0000313" key="1">
    <source>
        <dbReference type="EMBL" id="ORE20985.1"/>
    </source>
</evidence>
<dbReference type="EMBL" id="KV921285">
    <property type="protein sequence ID" value="ORE20985.1"/>
    <property type="molecule type" value="Genomic_DNA"/>
</dbReference>
<gene>
    <name evidence="1" type="ORF">BCV71DRAFT_232646</name>
</gene>
<proteinExistence type="predicted"/>
<accession>A0A1X0S9K9</accession>
<sequence>MTNFKACLLVDFFNQVFLMVDHEFKVICTDGVYQPVFKAQNKLKSIKIFLICSSQLRPLPTKEIELVGAADGPREQQALEQVFDIFDEIIIIILYILLYKNKCCQHLVSCINMTRHQLLQIRDTTNRHCKRLCYAKIRALHGWIDRIFFLDSRILVSDQCKLYPWSGLSKRPDKNDSMNHEQGLASLTSFCIAVLSSF</sequence>
<dbReference type="Proteomes" id="UP000242381">
    <property type="component" value="Unassembled WGS sequence"/>
</dbReference>
<reference evidence="1 2" key="1">
    <citation type="journal article" date="2016" name="Proc. Natl. Acad. Sci. U.S.A.">
        <title>Lipid metabolic changes in an early divergent fungus govern the establishment of a mutualistic symbiosis with endobacteria.</title>
        <authorList>
            <person name="Lastovetsky O.A."/>
            <person name="Gaspar M.L."/>
            <person name="Mondo S.J."/>
            <person name="LaButti K.M."/>
            <person name="Sandor L."/>
            <person name="Grigoriev I.V."/>
            <person name="Henry S.A."/>
            <person name="Pawlowska T.E."/>
        </authorList>
    </citation>
    <scope>NUCLEOTIDE SEQUENCE [LARGE SCALE GENOMIC DNA]</scope>
    <source>
        <strain evidence="1 2">ATCC 11559</strain>
    </source>
</reference>
<organism evidence="1 2">
    <name type="scientific">Rhizopus microsporus</name>
    <dbReference type="NCBI Taxonomy" id="58291"/>
    <lineage>
        <taxon>Eukaryota</taxon>
        <taxon>Fungi</taxon>
        <taxon>Fungi incertae sedis</taxon>
        <taxon>Mucoromycota</taxon>
        <taxon>Mucoromycotina</taxon>
        <taxon>Mucoromycetes</taxon>
        <taxon>Mucorales</taxon>
        <taxon>Mucorineae</taxon>
        <taxon>Rhizopodaceae</taxon>
        <taxon>Rhizopus</taxon>
    </lineage>
</organism>
<evidence type="ECO:0000313" key="2">
    <source>
        <dbReference type="Proteomes" id="UP000242381"/>
    </source>
</evidence>
<name>A0A1X0S9K9_RHIZD</name>
<dbReference type="AlphaFoldDB" id="A0A1X0S9K9"/>
<protein>
    <submittedName>
        <fullName evidence="1">Uncharacterized protein</fullName>
    </submittedName>
</protein>